<evidence type="ECO:0000313" key="6">
    <source>
        <dbReference type="EMBL" id="KHJ89867.1"/>
    </source>
</evidence>
<dbReference type="InterPro" id="IPR051368">
    <property type="entry name" value="SerProtInhib-TIL_Domain"/>
</dbReference>
<dbReference type="Gene3D" id="2.10.25.10">
    <property type="entry name" value="Laminin"/>
    <property type="match status" value="1"/>
</dbReference>
<protein>
    <submittedName>
        <fullName evidence="6">Trypsin Inhibitor like cysteine rich domain protein</fullName>
    </submittedName>
</protein>
<feature type="domain" description="TIL" evidence="5">
    <location>
        <begin position="59"/>
        <end position="101"/>
    </location>
</feature>
<evidence type="ECO:0000259" key="5">
    <source>
        <dbReference type="Pfam" id="PF01826"/>
    </source>
</evidence>
<dbReference type="Proteomes" id="UP000053660">
    <property type="component" value="Unassembled WGS sequence"/>
</dbReference>
<evidence type="ECO:0000313" key="7">
    <source>
        <dbReference type="Proteomes" id="UP000053660"/>
    </source>
</evidence>
<organism evidence="6 7">
    <name type="scientific">Oesophagostomum dentatum</name>
    <name type="common">Nodular worm</name>
    <dbReference type="NCBI Taxonomy" id="61180"/>
    <lineage>
        <taxon>Eukaryota</taxon>
        <taxon>Metazoa</taxon>
        <taxon>Ecdysozoa</taxon>
        <taxon>Nematoda</taxon>
        <taxon>Chromadorea</taxon>
        <taxon>Rhabditida</taxon>
        <taxon>Rhabditina</taxon>
        <taxon>Rhabditomorpha</taxon>
        <taxon>Strongyloidea</taxon>
        <taxon>Strongylidae</taxon>
        <taxon>Oesophagostomum</taxon>
    </lineage>
</organism>
<feature type="region of interest" description="Disordered" evidence="4">
    <location>
        <begin position="99"/>
        <end position="118"/>
    </location>
</feature>
<accession>A0A0B1T242</accession>
<dbReference type="OrthoDB" id="5912264at2759"/>
<keyword evidence="1" id="KW-0646">Protease inhibitor</keyword>
<dbReference type="EMBL" id="KN553672">
    <property type="protein sequence ID" value="KHJ89867.1"/>
    <property type="molecule type" value="Genomic_DNA"/>
</dbReference>
<keyword evidence="7" id="KW-1185">Reference proteome</keyword>
<evidence type="ECO:0000256" key="2">
    <source>
        <dbReference type="ARBA" id="ARBA00022900"/>
    </source>
</evidence>
<reference evidence="6 7" key="1">
    <citation type="submission" date="2014-03" db="EMBL/GenBank/DDBJ databases">
        <title>Draft genome of the hookworm Oesophagostomum dentatum.</title>
        <authorList>
            <person name="Mitreva M."/>
        </authorList>
    </citation>
    <scope>NUCLEOTIDE SEQUENCE [LARGE SCALE GENOMIC DNA]</scope>
    <source>
        <strain evidence="6 7">OD-Hann</strain>
    </source>
</reference>
<evidence type="ECO:0000256" key="3">
    <source>
        <dbReference type="ARBA" id="ARBA00023157"/>
    </source>
</evidence>
<dbReference type="InterPro" id="IPR002919">
    <property type="entry name" value="TIL_dom"/>
</dbReference>
<dbReference type="PANTHER" id="PTHR23259">
    <property type="entry name" value="RIDDLE"/>
    <property type="match status" value="1"/>
</dbReference>
<evidence type="ECO:0000256" key="1">
    <source>
        <dbReference type="ARBA" id="ARBA00022690"/>
    </source>
</evidence>
<keyword evidence="2" id="KW-0722">Serine protease inhibitor</keyword>
<dbReference type="GO" id="GO:0004867">
    <property type="term" value="F:serine-type endopeptidase inhibitor activity"/>
    <property type="evidence" value="ECO:0007669"/>
    <property type="project" value="UniProtKB-KW"/>
</dbReference>
<dbReference type="InterPro" id="IPR036084">
    <property type="entry name" value="Ser_inhib-like_sf"/>
</dbReference>
<sequence length="118" mass="13036">MAHIVKRLPSIHPLPRLPKVLGRRNLMIGPLPSSSAKLVSPHFNFMNNLSTWLPKNKKCGKNEKFYECGTACEPTCNVQPGPCTDQCVMSVCQCKSGYKRGPDGCQLPGPEPEPPYKN</sequence>
<keyword evidence="3" id="KW-1015">Disulfide bond</keyword>
<name>A0A0B1T242_OESDE</name>
<dbReference type="Pfam" id="PF01826">
    <property type="entry name" value="TIL"/>
    <property type="match status" value="1"/>
</dbReference>
<proteinExistence type="predicted"/>
<gene>
    <name evidence="6" type="ORF">OESDEN_10297</name>
</gene>
<dbReference type="SUPFAM" id="SSF57567">
    <property type="entry name" value="Serine protease inhibitors"/>
    <property type="match status" value="1"/>
</dbReference>
<feature type="compositionally biased region" description="Pro residues" evidence="4">
    <location>
        <begin position="109"/>
        <end position="118"/>
    </location>
</feature>
<evidence type="ECO:0000256" key="4">
    <source>
        <dbReference type="SAM" id="MobiDB-lite"/>
    </source>
</evidence>
<dbReference type="CDD" id="cd19941">
    <property type="entry name" value="TIL"/>
    <property type="match status" value="1"/>
</dbReference>
<dbReference type="AlphaFoldDB" id="A0A0B1T242"/>
<dbReference type="PANTHER" id="PTHR23259:SF70">
    <property type="entry name" value="ACCESSORY GLAND PROTEIN ACP62F-RELATED"/>
    <property type="match status" value="1"/>
</dbReference>